<dbReference type="EMBL" id="JASNGB010000001">
    <property type="protein sequence ID" value="MDL2342600.1"/>
    <property type="molecule type" value="Genomic_DNA"/>
</dbReference>
<dbReference type="Proteomes" id="UP001302059">
    <property type="component" value="Unassembled WGS sequence"/>
</dbReference>
<comment type="caution">
    <text evidence="1">The sequence shown here is derived from an EMBL/GenBank/DDBJ whole genome shotgun (WGS) entry which is preliminary data.</text>
</comment>
<evidence type="ECO:0000313" key="1">
    <source>
        <dbReference type="EMBL" id="MDL2342600.1"/>
    </source>
</evidence>
<reference evidence="1 2" key="1">
    <citation type="submission" date="2023-05" db="EMBL/GenBank/DDBJ databases">
        <authorList>
            <person name="Gao F."/>
        </authorList>
    </citation>
    <scope>NUCLEOTIDE SEQUENCE [LARGE SCALE GENOMIC DNA]</scope>
    <source>
        <strain evidence="1 2">MIMF12</strain>
    </source>
</reference>
<organism evidence="1 2">
    <name type="scientific">Deinococcus rhizophilus</name>
    <dbReference type="NCBI Taxonomy" id="3049544"/>
    <lineage>
        <taxon>Bacteria</taxon>
        <taxon>Thermotogati</taxon>
        <taxon>Deinococcota</taxon>
        <taxon>Deinococci</taxon>
        <taxon>Deinococcales</taxon>
        <taxon>Deinococcaceae</taxon>
        <taxon>Deinococcus</taxon>
    </lineage>
</organism>
<keyword evidence="2" id="KW-1185">Reference proteome</keyword>
<proteinExistence type="predicted"/>
<gene>
    <name evidence="1" type="ORF">QOL99_00360</name>
</gene>
<protein>
    <submittedName>
        <fullName evidence="1">Uncharacterized protein</fullName>
    </submittedName>
</protein>
<name>A0ABT7JC35_9DEIO</name>
<dbReference type="RefSeq" id="WP_285520637.1">
    <property type="nucleotide sequence ID" value="NZ_JASNGB010000001.1"/>
</dbReference>
<sequence>MTRLSPRALLAKSAQAALLSANPERAPRHVAVDAVDHADALLALLGQSAFSQDEARADTAPLSVDDQDNTDELLYQLRKGR</sequence>
<evidence type="ECO:0000313" key="2">
    <source>
        <dbReference type="Proteomes" id="UP001302059"/>
    </source>
</evidence>
<accession>A0ABT7JC35</accession>